<feature type="coiled-coil region" evidence="1">
    <location>
        <begin position="340"/>
        <end position="370"/>
    </location>
</feature>
<accession>A0A671TUJ5</accession>
<proteinExistence type="predicted"/>
<dbReference type="OMA" id="EWDMFVV"/>
<name>A0A671TUJ5_SPAAU</name>
<feature type="region of interest" description="Disordered" evidence="2">
    <location>
        <begin position="414"/>
        <end position="437"/>
    </location>
</feature>
<organism evidence="3 4">
    <name type="scientific">Sparus aurata</name>
    <name type="common">Gilthead sea bream</name>
    <dbReference type="NCBI Taxonomy" id="8175"/>
    <lineage>
        <taxon>Eukaryota</taxon>
        <taxon>Metazoa</taxon>
        <taxon>Chordata</taxon>
        <taxon>Craniata</taxon>
        <taxon>Vertebrata</taxon>
        <taxon>Euteleostomi</taxon>
        <taxon>Actinopterygii</taxon>
        <taxon>Neopterygii</taxon>
        <taxon>Teleostei</taxon>
        <taxon>Neoteleostei</taxon>
        <taxon>Acanthomorphata</taxon>
        <taxon>Eupercaria</taxon>
        <taxon>Spariformes</taxon>
        <taxon>Sparidae</taxon>
        <taxon>Sparus</taxon>
    </lineage>
</organism>
<feature type="compositionally biased region" description="Basic and acidic residues" evidence="2">
    <location>
        <begin position="418"/>
        <end position="437"/>
    </location>
</feature>
<evidence type="ECO:0000313" key="3">
    <source>
        <dbReference type="Ensembl" id="ENSSAUP00010005031.1"/>
    </source>
</evidence>
<keyword evidence="4" id="KW-1185">Reference proteome</keyword>
<evidence type="ECO:0008006" key="5">
    <source>
        <dbReference type="Google" id="ProtNLM"/>
    </source>
</evidence>
<dbReference type="PANTHER" id="PTHR48190">
    <property type="entry name" value="PROGRAMMED CELL DEATH PROTEIN 7"/>
    <property type="match status" value="1"/>
</dbReference>
<dbReference type="CTD" id="10081"/>
<dbReference type="GeneID" id="115580843"/>
<dbReference type="GeneTree" id="ENSGT00390000017392"/>
<dbReference type="InParanoid" id="A0A671TUJ5"/>
<dbReference type="Proteomes" id="UP000472265">
    <property type="component" value="Chromosome 4"/>
</dbReference>
<dbReference type="RefSeq" id="XP_030271391.1">
    <property type="nucleotide sequence ID" value="XM_030415531.1"/>
</dbReference>
<gene>
    <name evidence="3" type="primary">pdcd7</name>
</gene>
<reference evidence="3" key="3">
    <citation type="submission" date="2025-09" db="UniProtKB">
        <authorList>
            <consortium name="Ensembl"/>
        </authorList>
    </citation>
    <scope>IDENTIFICATION</scope>
</reference>
<dbReference type="PANTHER" id="PTHR48190:SF2">
    <property type="entry name" value="PROGRAMMED CELL DEATH PROTEIN 7"/>
    <property type="match status" value="1"/>
</dbReference>
<dbReference type="AlphaFoldDB" id="A0A671TUJ5"/>
<feature type="compositionally biased region" description="Polar residues" evidence="2">
    <location>
        <begin position="36"/>
        <end position="49"/>
    </location>
</feature>
<dbReference type="InterPro" id="IPR031974">
    <property type="entry name" value="PDCD7"/>
</dbReference>
<reference evidence="3" key="2">
    <citation type="submission" date="2025-08" db="UniProtKB">
        <authorList>
            <consortium name="Ensembl"/>
        </authorList>
    </citation>
    <scope>IDENTIFICATION</scope>
</reference>
<evidence type="ECO:0000313" key="4">
    <source>
        <dbReference type="Proteomes" id="UP000472265"/>
    </source>
</evidence>
<dbReference type="InterPro" id="IPR052831">
    <property type="entry name" value="Apoptosis_promoter"/>
</dbReference>
<protein>
    <recommendedName>
        <fullName evidence="5">Programmed cell death 7</fullName>
    </recommendedName>
</protein>
<feature type="region of interest" description="Disordered" evidence="2">
    <location>
        <begin position="1"/>
        <end position="50"/>
    </location>
</feature>
<evidence type="ECO:0000256" key="1">
    <source>
        <dbReference type="SAM" id="Coils"/>
    </source>
</evidence>
<dbReference type="GO" id="GO:0005689">
    <property type="term" value="C:U12-type spliceosomal complex"/>
    <property type="evidence" value="ECO:0007669"/>
    <property type="project" value="TreeGrafter"/>
</dbReference>
<sequence length="521" mass="59768">MDDPYRHFPPDTQQPPVYPGGFLDTPYSANRPPPSMNTQPEHSAPQWTPSLGYDNRPCEFRHDFPTPCSSGGWFGAPRFAPAYGFDPSVPLPPFGCSPPERFLHDVPGAGMGPSPFQIIPQHVRSGSQTTTYDPDSFQKPYHSYQDFSDGAAPFGCTPRGKDYDRNLGTATQAKDETAIRRKQDQQWIRRFLQRINKTSKTPQAQQQKSGITTEALDRAAQLISQLAKSCKTLRDTVENESVWTDCYSMTINVKRELQDSLVALSDSGCVETILSRFAKRRARRLRTRELQMLEEKQREDSISEKEAAIDKWRMQQIHQVEEKKKEQELKLAADAVLCEVRKKQADVKRMQDVLRSLEKLRRLRKEAALRKGIITEQECEQAFSSRLEQLRCVLKKRTAVYSTEEMALMVMLEGEQEEDRRREQEKRAKKERDRQLQRKQKVDAMLFGDELPADSYLQPFRAYYTQAELSLHALLQIRREWDAFVVSAGHPDCSPVPKSWVLPDTPSDQAWASALHTTDTE</sequence>
<keyword evidence="1" id="KW-0175">Coiled coil</keyword>
<dbReference type="Ensembl" id="ENSSAUT00010005429.1">
    <property type="protein sequence ID" value="ENSSAUP00010005031.1"/>
    <property type="gene ID" value="ENSSAUG00010002553.1"/>
</dbReference>
<reference evidence="3" key="1">
    <citation type="submission" date="2021-04" db="EMBL/GenBank/DDBJ databases">
        <authorList>
            <consortium name="Wellcome Sanger Institute Data Sharing"/>
        </authorList>
    </citation>
    <scope>NUCLEOTIDE SEQUENCE [LARGE SCALE GENOMIC DNA]</scope>
</reference>
<dbReference type="Pfam" id="PF16021">
    <property type="entry name" value="PDCD7"/>
    <property type="match status" value="1"/>
</dbReference>
<dbReference type="OrthoDB" id="2289628at2759"/>
<evidence type="ECO:0000256" key="2">
    <source>
        <dbReference type="SAM" id="MobiDB-lite"/>
    </source>
</evidence>